<evidence type="ECO:0008006" key="12">
    <source>
        <dbReference type="Google" id="ProtNLM"/>
    </source>
</evidence>
<dbReference type="Gene3D" id="1.10.287.950">
    <property type="entry name" value="Methyl-accepting chemotaxis protein"/>
    <property type="match status" value="1"/>
</dbReference>
<dbReference type="InterPro" id="IPR004089">
    <property type="entry name" value="MCPsignal_dom"/>
</dbReference>
<dbReference type="InterPro" id="IPR029095">
    <property type="entry name" value="NarX-like_N"/>
</dbReference>
<evidence type="ECO:0000256" key="1">
    <source>
        <dbReference type="ARBA" id="ARBA00004141"/>
    </source>
</evidence>
<feature type="domain" description="Methyl-accepting transducer" evidence="8">
    <location>
        <begin position="279"/>
        <end position="547"/>
    </location>
</feature>
<organism evidence="10 11">
    <name type="scientific">Desulfolithobacter dissulfuricans</name>
    <dbReference type="NCBI Taxonomy" id="2795293"/>
    <lineage>
        <taxon>Bacteria</taxon>
        <taxon>Pseudomonadati</taxon>
        <taxon>Thermodesulfobacteriota</taxon>
        <taxon>Desulfobulbia</taxon>
        <taxon>Desulfobulbales</taxon>
        <taxon>Desulfobulbaceae</taxon>
        <taxon>Desulfolithobacter</taxon>
    </lineage>
</organism>
<keyword evidence="2 7" id="KW-0812">Transmembrane</keyword>
<feature type="transmembrane region" description="Helical" evidence="7">
    <location>
        <begin position="7"/>
        <end position="28"/>
    </location>
</feature>
<evidence type="ECO:0000256" key="2">
    <source>
        <dbReference type="ARBA" id="ARBA00022692"/>
    </source>
</evidence>
<dbReference type="RefSeq" id="WP_267928885.1">
    <property type="nucleotide sequence ID" value="NZ_AP024233.1"/>
</dbReference>
<dbReference type="Pfam" id="PF00672">
    <property type="entry name" value="HAMP"/>
    <property type="match status" value="1"/>
</dbReference>
<evidence type="ECO:0000259" key="8">
    <source>
        <dbReference type="SMART" id="SM00283"/>
    </source>
</evidence>
<evidence type="ECO:0000256" key="3">
    <source>
        <dbReference type="ARBA" id="ARBA00022989"/>
    </source>
</evidence>
<evidence type="ECO:0000256" key="7">
    <source>
        <dbReference type="SAM" id="Phobius"/>
    </source>
</evidence>
<sequence length="548" mass="59133">MNIKLKLISTVLGLSCIIVCMFLATWYVTSKQKNDSLVINLAGRQRMLTQKMAKELLQFQLAREKTGKIDRRLAEQVENTTTIFDKTLNALIHSGQAPLTLDAQSSKYVTLPAATSNALEQLKVVAQQWESCKGRINTVLTSEQPVDAILDTIIKGNMDLLKKMNEAVTIMQENAEGSVRLLITIQVVLVIFGLAAIAFALSTVQSIGSRLEKIRSFTETFGNGNLTAVANISGTDELGQIGTSLDSMARNLRKIIQHISDNAGDLDTSSRELFAISTHVSSETEKVSDRSHAVAEAAGEMSSNMNTVAAAVEETSTNVSIMAEAVKEMTVTFNTITQDTENARNITENAVSQSQRASTRVNELGTAASEIDKVTETITEISEQTNLLALNATIEAARAGEAGKGFAVVANEIKELAKQTAEATKDIRQKIESIQSSTKVTVTEIREIAETVKEVNEIVGGIATALEEQTATTHEITENIVQASEGIQEVTENVAQSSLVSNEVATAIVEVNSKASAINDESSKLASNAEQLKDLAKALDNLVRKFKV</sequence>
<dbReference type="SUPFAM" id="SSF58104">
    <property type="entry name" value="Methyl-accepting chemotaxis protein (MCP) signaling domain"/>
    <property type="match status" value="1"/>
</dbReference>
<feature type="domain" description="HAMP" evidence="9">
    <location>
        <begin position="205"/>
        <end position="257"/>
    </location>
</feature>
<dbReference type="InterPro" id="IPR003660">
    <property type="entry name" value="HAMP_dom"/>
</dbReference>
<reference evidence="10" key="1">
    <citation type="submission" date="2020-12" db="EMBL/GenBank/DDBJ databases">
        <title>Desulfobium dissulfuricans gen. nov., sp. nov., a novel mesophilic, sulfate-reducing bacterium isolated from a deep-sea hydrothermal vent.</title>
        <authorList>
            <person name="Hashimoto Y."/>
            <person name="Tame A."/>
            <person name="Sawayama S."/>
            <person name="Miyazaki J."/>
            <person name="Takai K."/>
            <person name="Nakagawa S."/>
        </authorList>
    </citation>
    <scope>NUCLEOTIDE SEQUENCE</scope>
    <source>
        <strain evidence="10">GF1</strain>
    </source>
</reference>
<feature type="transmembrane region" description="Helical" evidence="7">
    <location>
        <begin position="181"/>
        <end position="204"/>
    </location>
</feature>
<keyword evidence="3 7" id="KW-1133">Transmembrane helix</keyword>
<dbReference type="SMART" id="SM00304">
    <property type="entry name" value="HAMP"/>
    <property type="match status" value="1"/>
</dbReference>
<dbReference type="AlphaFoldDB" id="A0A915U9J8"/>
<evidence type="ECO:0000256" key="4">
    <source>
        <dbReference type="ARBA" id="ARBA00023136"/>
    </source>
</evidence>
<comment type="similarity">
    <text evidence="6">Belongs to the methyl-accepting chemotaxis (MCP) protein family.</text>
</comment>
<evidence type="ECO:0000259" key="9">
    <source>
        <dbReference type="SMART" id="SM00304"/>
    </source>
</evidence>
<dbReference type="GO" id="GO:0007165">
    <property type="term" value="P:signal transduction"/>
    <property type="evidence" value="ECO:0007669"/>
    <property type="project" value="UniProtKB-KW"/>
</dbReference>
<evidence type="ECO:0000256" key="5">
    <source>
        <dbReference type="ARBA" id="ARBA00023224"/>
    </source>
</evidence>
<dbReference type="CDD" id="cd06225">
    <property type="entry name" value="HAMP"/>
    <property type="match status" value="1"/>
</dbReference>
<keyword evidence="11" id="KW-1185">Reference proteome</keyword>
<keyword evidence="5" id="KW-0807">Transducer</keyword>
<evidence type="ECO:0000256" key="6">
    <source>
        <dbReference type="ARBA" id="ARBA00029447"/>
    </source>
</evidence>
<keyword evidence="4 7" id="KW-0472">Membrane</keyword>
<dbReference type="PANTHER" id="PTHR32089:SF112">
    <property type="entry name" value="LYSOZYME-LIKE PROTEIN-RELATED"/>
    <property type="match status" value="1"/>
</dbReference>
<dbReference type="Pfam" id="PF13675">
    <property type="entry name" value="PilJ"/>
    <property type="match status" value="1"/>
</dbReference>
<dbReference type="PANTHER" id="PTHR32089">
    <property type="entry name" value="METHYL-ACCEPTING CHEMOTAXIS PROTEIN MCPB"/>
    <property type="match status" value="1"/>
</dbReference>
<name>A0A915U9J8_9BACT</name>
<dbReference type="Proteomes" id="UP001063350">
    <property type="component" value="Chromosome"/>
</dbReference>
<dbReference type="Pfam" id="PF00015">
    <property type="entry name" value="MCPsignal"/>
    <property type="match status" value="1"/>
</dbReference>
<dbReference type="SMART" id="SM00283">
    <property type="entry name" value="MA"/>
    <property type="match status" value="1"/>
</dbReference>
<evidence type="ECO:0000313" key="10">
    <source>
        <dbReference type="EMBL" id="BCO09006.1"/>
    </source>
</evidence>
<gene>
    <name evidence="10" type="ORF">GF1_13820</name>
</gene>
<accession>A0A915U9J8</accession>
<dbReference type="GO" id="GO:0016020">
    <property type="term" value="C:membrane"/>
    <property type="evidence" value="ECO:0007669"/>
    <property type="project" value="UniProtKB-SubCell"/>
</dbReference>
<dbReference type="EMBL" id="AP024233">
    <property type="protein sequence ID" value="BCO09006.1"/>
    <property type="molecule type" value="Genomic_DNA"/>
</dbReference>
<proteinExistence type="inferred from homology"/>
<dbReference type="KEGG" id="ddu:GF1_13820"/>
<comment type="subcellular location">
    <subcellularLocation>
        <location evidence="1">Membrane</location>
        <topology evidence="1">Multi-pass membrane protein</topology>
    </subcellularLocation>
</comment>
<evidence type="ECO:0000313" key="11">
    <source>
        <dbReference type="Proteomes" id="UP001063350"/>
    </source>
</evidence>
<protein>
    <recommendedName>
        <fullName evidence="12">Methyl-accepting chemotaxis protein</fullName>
    </recommendedName>
</protein>